<dbReference type="Pfam" id="PF08309">
    <property type="entry name" value="LVIVD"/>
    <property type="match status" value="1"/>
</dbReference>
<feature type="region of interest" description="Disordered" evidence="1">
    <location>
        <begin position="288"/>
        <end position="318"/>
    </location>
</feature>
<name>A0ABD5U6L8_9EURY</name>
<feature type="compositionally biased region" description="Low complexity" evidence="1">
    <location>
        <begin position="288"/>
        <end position="304"/>
    </location>
</feature>
<dbReference type="AlphaFoldDB" id="A0ABD5U6L8"/>
<feature type="region of interest" description="Disordered" evidence="1">
    <location>
        <begin position="235"/>
        <end position="272"/>
    </location>
</feature>
<evidence type="ECO:0000256" key="1">
    <source>
        <dbReference type="SAM" id="MobiDB-lite"/>
    </source>
</evidence>
<evidence type="ECO:0000313" key="2">
    <source>
        <dbReference type="EMBL" id="MFC6826743.1"/>
    </source>
</evidence>
<feature type="region of interest" description="Disordered" evidence="1">
    <location>
        <begin position="425"/>
        <end position="444"/>
    </location>
</feature>
<dbReference type="EMBL" id="JBHSXH010000015">
    <property type="protein sequence ID" value="MFC6826743.1"/>
    <property type="molecule type" value="Genomic_DNA"/>
</dbReference>
<feature type="compositionally biased region" description="Low complexity" evidence="1">
    <location>
        <begin position="244"/>
        <end position="253"/>
    </location>
</feature>
<protein>
    <submittedName>
        <fullName evidence="2">LVIVD repeat-containing protein</fullName>
    </submittedName>
</protein>
<accession>A0ABD5U6L8</accession>
<dbReference type="InterPro" id="IPR013211">
    <property type="entry name" value="LVIVD"/>
</dbReference>
<dbReference type="Proteomes" id="UP001596408">
    <property type="component" value="Unassembled WGS sequence"/>
</dbReference>
<dbReference type="RefSeq" id="WP_379698774.1">
    <property type="nucleotide sequence ID" value="NZ_JBHSXH010000015.1"/>
</dbReference>
<gene>
    <name evidence="2" type="ORF">ACFQEV_17340</name>
</gene>
<organism evidence="2 3">
    <name type="scientific">Halopelagius fulvigenes</name>
    <dbReference type="NCBI Taxonomy" id="1198324"/>
    <lineage>
        <taxon>Archaea</taxon>
        <taxon>Methanobacteriati</taxon>
        <taxon>Methanobacteriota</taxon>
        <taxon>Stenosarchaea group</taxon>
        <taxon>Halobacteria</taxon>
        <taxon>Halobacteriales</taxon>
        <taxon>Haloferacaceae</taxon>
    </lineage>
</organism>
<reference evidence="2 3" key="1">
    <citation type="journal article" date="2019" name="Int. J. Syst. Evol. Microbiol.">
        <title>The Global Catalogue of Microorganisms (GCM) 10K type strain sequencing project: providing services to taxonomists for standard genome sequencing and annotation.</title>
        <authorList>
            <consortium name="The Broad Institute Genomics Platform"/>
            <consortium name="The Broad Institute Genome Sequencing Center for Infectious Disease"/>
            <person name="Wu L."/>
            <person name="Ma J."/>
        </authorList>
    </citation>
    <scope>NUCLEOTIDE SEQUENCE [LARGE SCALE GENOMIC DNA]</scope>
    <source>
        <strain evidence="2 3">YIM 94188</strain>
    </source>
</reference>
<keyword evidence="3" id="KW-1185">Reference proteome</keyword>
<sequence>MRRRDALKVAGSMLGVGVLGSAATGSAAAHPGPYEPYGHIDLEGAKEAVVSPDGDVAYVATTTGYAAVDVSVPDRPQVLADVRDPMSEHEAGPLRQIYDVNLDAEANRLAVVGPANSRPGAVSGVLLADVSDPAAPERVAFFETDYSIHNCFLRGGVAYLTGNDGADNPLVLLDTASGEELGRWALSDADPTWGDVDSSLRPLHDVFVRGDVAHLALWDAGTWLVDVSDPTDPAAVGSVEAPDPTTLSSLSPSETRGRPIASPGNHHYSATDESGDLLAVGKESWARRAGATDAADGTGTAEGESVGGPSGIDLWDVSDPAAPERLSTIAPPPTPDPTYGGVWTTAHNFEIRDGRLYSSWYQGGVKRHDVSDPRNPRQLSWWRAPEETCFWSAQLATPGAREGFFVASSMGVDDVPGRLYTFPDHAGQQADPPTLVADEGDEATTEPVVVTATDRTEGSSATTATQSPGFGVVVAAGAVSLAGWLLRRRTGGGGDDSGKDTRRS</sequence>
<evidence type="ECO:0000313" key="3">
    <source>
        <dbReference type="Proteomes" id="UP001596408"/>
    </source>
</evidence>
<comment type="caution">
    <text evidence="2">The sequence shown here is derived from an EMBL/GenBank/DDBJ whole genome shotgun (WGS) entry which is preliminary data.</text>
</comment>
<proteinExistence type="predicted"/>